<evidence type="ECO:0000256" key="3">
    <source>
        <dbReference type="ARBA" id="ARBA00022737"/>
    </source>
</evidence>
<dbReference type="GO" id="GO:0005737">
    <property type="term" value="C:cytoplasm"/>
    <property type="evidence" value="ECO:0007669"/>
    <property type="project" value="UniProtKB-SubCell"/>
</dbReference>
<feature type="region of interest" description="Disordered" evidence="6">
    <location>
        <begin position="648"/>
        <end position="692"/>
    </location>
</feature>
<feature type="region of interest" description="Disordered" evidence="6">
    <location>
        <begin position="177"/>
        <end position="211"/>
    </location>
</feature>
<dbReference type="InterPro" id="IPR000048">
    <property type="entry name" value="IQ_motif_EF-hand-BS"/>
</dbReference>
<keyword evidence="8" id="KW-1185">Reference proteome</keyword>
<feature type="compositionally biased region" description="Polar residues" evidence="6">
    <location>
        <begin position="177"/>
        <end position="189"/>
    </location>
</feature>
<dbReference type="GO" id="GO:0007051">
    <property type="term" value="P:spindle organization"/>
    <property type="evidence" value="ECO:0007669"/>
    <property type="project" value="TreeGrafter"/>
</dbReference>
<dbReference type="GO" id="GO:0000278">
    <property type="term" value="P:mitotic cell cycle"/>
    <property type="evidence" value="ECO:0007669"/>
    <property type="project" value="TreeGrafter"/>
</dbReference>
<evidence type="ECO:0000256" key="5">
    <source>
        <dbReference type="SAM" id="Coils"/>
    </source>
</evidence>
<name>A0A2R5GT63_9STRA</name>
<dbReference type="InterPro" id="IPR027417">
    <property type="entry name" value="P-loop_NTPase"/>
</dbReference>
<dbReference type="PANTHER" id="PTHR22706:SF1">
    <property type="entry name" value="ASSEMBLY FACTOR FOR SPINDLE MICROTUBULES"/>
    <property type="match status" value="1"/>
</dbReference>
<accession>A0A2R5GT63</accession>
<dbReference type="GO" id="GO:0051295">
    <property type="term" value="P:establishment of meiotic spindle localization"/>
    <property type="evidence" value="ECO:0007669"/>
    <property type="project" value="TreeGrafter"/>
</dbReference>
<organism evidence="7 8">
    <name type="scientific">Hondaea fermentalgiana</name>
    <dbReference type="NCBI Taxonomy" id="2315210"/>
    <lineage>
        <taxon>Eukaryota</taxon>
        <taxon>Sar</taxon>
        <taxon>Stramenopiles</taxon>
        <taxon>Bigyra</taxon>
        <taxon>Labyrinthulomycetes</taxon>
        <taxon>Thraustochytrida</taxon>
        <taxon>Thraustochytriidae</taxon>
        <taxon>Hondaea</taxon>
    </lineage>
</organism>
<dbReference type="GO" id="GO:0000922">
    <property type="term" value="C:spindle pole"/>
    <property type="evidence" value="ECO:0007669"/>
    <property type="project" value="TreeGrafter"/>
</dbReference>
<keyword evidence="2" id="KW-0963">Cytoplasm</keyword>
<dbReference type="SMART" id="SM00015">
    <property type="entry name" value="IQ"/>
    <property type="match status" value="7"/>
</dbReference>
<feature type="compositionally biased region" description="Basic and acidic residues" evidence="6">
    <location>
        <begin position="674"/>
        <end position="684"/>
    </location>
</feature>
<evidence type="ECO:0000256" key="4">
    <source>
        <dbReference type="ARBA" id="ARBA00022860"/>
    </source>
</evidence>
<dbReference type="GO" id="GO:0005516">
    <property type="term" value="F:calmodulin binding"/>
    <property type="evidence" value="ECO:0007669"/>
    <property type="project" value="UniProtKB-KW"/>
</dbReference>
<protein>
    <submittedName>
        <fullName evidence="7">Abnormal spindle-like microcephaly-associated protein-like</fullName>
    </submittedName>
</protein>
<proteinExistence type="predicted"/>
<dbReference type="Pfam" id="PF00612">
    <property type="entry name" value="IQ"/>
    <property type="match status" value="7"/>
</dbReference>
<dbReference type="InterPro" id="IPR051185">
    <property type="entry name" value="ASPM"/>
</dbReference>
<feature type="coiled-coil region" evidence="5">
    <location>
        <begin position="375"/>
        <end position="427"/>
    </location>
</feature>
<keyword evidence="5" id="KW-0175">Coiled coil</keyword>
<evidence type="ECO:0000256" key="2">
    <source>
        <dbReference type="ARBA" id="ARBA00022490"/>
    </source>
</evidence>
<evidence type="ECO:0000313" key="8">
    <source>
        <dbReference type="Proteomes" id="UP000241890"/>
    </source>
</evidence>
<dbReference type="InParanoid" id="A0A2R5GT63"/>
<feature type="region of interest" description="Disordered" evidence="6">
    <location>
        <begin position="486"/>
        <end position="507"/>
    </location>
</feature>
<gene>
    <name evidence="7" type="ORF">FCC1311_099982</name>
</gene>
<evidence type="ECO:0000313" key="7">
    <source>
        <dbReference type="EMBL" id="GBG33775.1"/>
    </source>
</evidence>
<dbReference type="AlphaFoldDB" id="A0A2R5GT63"/>
<dbReference type="Proteomes" id="UP000241890">
    <property type="component" value="Unassembled WGS sequence"/>
</dbReference>
<keyword evidence="4" id="KW-0112">Calmodulin-binding</keyword>
<dbReference type="PROSITE" id="PS50096">
    <property type="entry name" value="IQ"/>
    <property type="match status" value="7"/>
</dbReference>
<dbReference type="EMBL" id="BEYU01000169">
    <property type="protein sequence ID" value="GBG33775.1"/>
    <property type="molecule type" value="Genomic_DNA"/>
</dbReference>
<keyword evidence="3" id="KW-0677">Repeat</keyword>
<evidence type="ECO:0000256" key="6">
    <source>
        <dbReference type="SAM" id="MobiDB-lite"/>
    </source>
</evidence>
<feature type="region of interest" description="Disordered" evidence="6">
    <location>
        <begin position="88"/>
        <end position="110"/>
    </location>
</feature>
<dbReference type="SUPFAM" id="SSF52540">
    <property type="entry name" value="P-loop containing nucleoside triphosphate hydrolases"/>
    <property type="match status" value="1"/>
</dbReference>
<sequence>MDLYVVERQLREAERELAQEVRAGEVAPGSPFAALRCERLYRTVGALRKKRADLVRSARSFEPHAVPRRRGGDSSSYRDRRDEALFRDWDRDTDRDPAKENVRAPLPPLPSSRFRAHAEKWLQAGDEENEDVWEWNGRALRVVKNVVYSDSDLLESLLAKARALEDKLTALEAKGSSNAAVSPNAQTWSEETKATVAAGSDLGDERTRAREAAREQLRKRATMLRQEHEQNSAIIVQSTFRGFLGRRKMREARTAYNARIREAGAQRIQAQFRGHLARTQVRQRKAAMQRDLEAASATVIQSTFRGARARRAYRDARTPEERRLAAAAMIQAWWRGCLGRREALSRRQRYLVELEEVAAIMLQSAWRSFQARCERDRLQAERTKAMQEAAAIMLQSAWRGYQARQRVERIRREREDVEDELKSMDYADNVRKSLFAKLFLNSEQRAAVAIQACARGFLERKRLRARRTRLAQRDREDAEIDRMIQQERQRRQGLDVPTPGQPTPKTVFEDTLNLPVQWSDGHREVTPVHILVRERTNPYQLRIEAEERTSQTRFYRMIDTAVLEELLLPVFSDVENKVVPRNLGQGGALGIEADAKPLANWILHGEPPRRKDLLAWILHRMWLDQSRLDGSLELCLGSFAGTDTLDKTMTSAIPPSSPPASRGTQHKAQQPIHIDTKPTREAFKVKYRNGSP</sequence>
<comment type="caution">
    <text evidence="7">The sequence shown here is derived from an EMBL/GenBank/DDBJ whole genome shotgun (WGS) entry which is preliminary data.</text>
</comment>
<feature type="compositionally biased region" description="Basic and acidic residues" evidence="6">
    <location>
        <begin position="88"/>
        <end position="102"/>
    </location>
</feature>
<evidence type="ECO:0000256" key="1">
    <source>
        <dbReference type="ARBA" id="ARBA00004496"/>
    </source>
</evidence>
<dbReference type="PANTHER" id="PTHR22706">
    <property type="entry name" value="ASSEMBLY FACTOR FOR SPINDLE MICROTUBULES"/>
    <property type="match status" value="1"/>
</dbReference>
<comment type="subcellular location">
    <subcellularLocation>
        <location evidence="1">Cytoplasm</location>
    </subcellularLocation>
</comment>
<reference evidence="7 8" key="1">
    <citation type="submission" date="2017-12" db="EMBL/GenBank/DDBJ databases">
        <title>Sequencing, de novo assembly and annotation of complete genome of a new Thraustochytrid species, strain FCC1311.</title>
        <authorList>
            <person name="Sedici K."/>
            <person name="Godart F."/>
            <person name="Aiese Cigliano R."/>
            <person name="Sanseverino W."/>
            <person name="Barakat M."/>
            <person name="Ortet P."/>
            <person name="Marechal E."/>
            <person name="Cagnac O."/>
            <person name="Amato A."/>
        </authorList>
    </citation>
    <scope>NUCLEOTIDE SEQUENCE [LARGE SCALE GENOMIC DNA]</scope>
</reference>
<dbReference type="Gene3D" id="1.20.5.190">
    <property type="match status" value="3"/>
</dbReference>